<accession>A0A1V8SM19</accession>
<dbReference type="SUPFAM" id="SSF54928">
    <property type="entry name" value="RNA-binding domain, RBD"/>
    <property type="match status" value="1"/>
</dbReference>
<comment type="function">
    <text evidence="5">Involved in the small subunit (SSU) processome assembly and function, and in the 18S rRNA synthesis. Required for the early cleavages at sites A0, A1 and A2.</text>
</comment>
<reference evidence="9" key="1">
    <citation type="submission" date="2017-03" db="EMBL/GenBank/DDBJ databases">
        <title>Genomes of endolithic fungi from Antarctica.</title>
        <authorList>
            <person name="Coleine C."/>
            <person name="Masonjones S."/>
            <person name="Stajich J.E."/>
        </authorList>
    </citation>
    <scope>NUCLEOTIDE SEQUENCE [LARGE SCALE GENOMIC DNA]</scope>
    <source>
        <strain evidence="9">CCFEE 5527</strain>
    </source>
</reference>
<dbReference type="FunCoup" id="A0A1V8SM19">
    <property type="interactions" value="1686"/>
</dbReference>
<dbReference type="EMBL" id="NAJO01000036">
    <property type="protein sequence ID" value="OQO00205.1"/>
    <property type="molecule type" value="Genomic_DNA"/>
</dbReference>
<dbReference type="STRING" id="1507870.A0A1V8SM19"/>
<feature type="compositionally biased region" description="Acidic residues" evidence="7">
    <location>
        <begin position="79"/>
        <end position="99"/>
    </location>
</feature>
<dbReference type="InParanoid" id="A0A1V8SM19"/>
<evidence type="ECO:0000256" key="7">
    <source>
        <dbReference type="SAM" id="MobiDB-lite"/>
    </source>
</evidence>
<comment type="similarity">
    <text evidence="2">Belongs to the ESF2/ABP1 family.</text>
</comment>
<dbReference type="InterPro" id="IPR034353">
    <property type="entry name" value="ABT1/ESF2_RRM"/>
</dbReference>
<dbReference type="GO" id="GO:0034462">
    <property type="term" value="P:small-subunit processome assembly"/>
    <property type="evidence" value="ECO:0007669"/>
    <property type="project" value="TreeGrafter"/>
</dbReference>
<evidence type="ECO:0000256" key="4">
    <source>
        <dbReference type="ARBA" id="ARBA00023242"/>
    </source>
</evidence>
<dbReference type="GO" id="GO:0005730">
    <property type="term" value="C:nucleolus"/>
    <property type="evidence" value="ECO:0007669"/>
    <property type="project" value="UniProtKB-SubCell"/>
</dbReference>
<keyword evidence="9" id="KW-1185">Reference proteome</keyword>
<dbReference type="OrthoDB" id="287393at2759"/>
<evidence type="ECO:0000256" key="2">
    <source>
        <dbReference type="ARBA" id="ARBA00005819"/>
    </source>
</evidence>
<dbReference type="PANTHER" id="PTHR12311:SF7">
    <property type="entry name" value="ACTIVATOR OF BASAL TRANSCRIPTION 1"/>
    <property type="match status" value="1"/>
</dbReference>
<dbReference type="Proteomes" id="UP000192596">
    <property type="component" value="Unassembled WGS sequence"/>
</dbReference>
<evidence type="ECO:0000256" key="3">
    <source>
        <dbReference type="ARBA" id="ARBA00022884"/>
    </source>
</evidence>
<dbReference type="PANTHER" id="PTHR12311">
    <property type="entry name" value="ACTIVATOR OF BASAL TRANSCRIPTION 1"/>
    <property type="match status" value="1"/>
</dbReference>
<dbReference type="AlphaFoldDB" id="A0A1V8SM19"/>
<evidence type="ECO:0000256" key="5">
    <source>
        <dbReference type="ARBA" id="ARBA00025024"/>
    </source>
</evidence>
<evidence type="ECO:0000313" key="8">
    <source>
        <dbReference type="EMBL" id="OQO00205.1"/>
    </source>
</evidence>
<dbReference type="InterPro" id="IPR035979">
    <property type="entry name" value="RBD_domain_sf"/>
</dbReference>
<dbReference type="GO" id="GO:0000447">
    <property type="term" value="P:endonucleolytic cleavage in ITS1 to separate SSU-rRNA from 5.8S rRNA and LSU-rRNA from tricistronic rRNA transcript (SSU-rRNA, 5.8S rRNA, LSU-rRNA)"/>
    <property type="evidence" value="ECO:0007669"/>
    <property type="project" value="TreeGrafter"/>
</dbReference>
<keyword evidence="3" id="KW-0694">RNA-binding</keyword>
<name>A0A1V8SM19_9PEZI</name>
<dbReference type="GO" id="GO:0000472">
    <property type="term" value="P:endonucleolytic cleavage to generate mature 5'-end of SSU-rRNA from (SSU-rRNA, 5.8S rRNA, LSU-rRNA)"/>
    <property type="evidence" value="ECO:0007669"/>
    <property type="project" value="TreeGrafter"/>
</dbReference>
<keyword evidence="4" id="KW-0539">Nucleus</keyword>
<dbReference type="GO" id="GO:0003723">
    <property type="term" value="F:RNA binding"/>
    <property type="evidence" value="ECO:0007669"/>
    <property type="project" value="UniProtKB-KW"/>
</dbReference>
<feature type="region of interest" description="Disordered" evidence="7">
    <location>
        <begin position="1"/>
        <end position="118"/>
    </location>
</feature>
<dbReference type="GO" id="GO:0000480">
    <property type="term" value="P:endonucleolytic cleavage in 5'-ETS of tricistronic rRNA transcript (SSU-rRNA, 5.8S rRNA, LSU-rRNA)"/>
    <property type="evidence" value="ECO:0007669"/>
    <property type="project" value="TreeGrafter"/>
</dbReference>
<evidence type="ECO:0000256" key="1">
    <source>
        <dbReference type="ARBA" id="ARBA00004604"/>
    </source>
</evidence>
<evidence type="ECO:0000313" key="9">
    <source>
        <dbReference type="Proteomes" id="UP000192596"/>
    </source>
</evidence>
<organism evidence="8 9">
    <name type="scientific">Cryoendolithus antarcticus</name>
    <dbReference type="NCBI Taxonomy" id="1507870"/>
    <lineage>
        <taxon>Eukaryota</taxon>
        <taxon>Fungi</taxon>
        <taxon>Dikarya</taxon>
        <taxon>Ascomycota</taxon>
        <taxon>Pezizomycotina</taxon>
        <taxon>Dothideomycetes</taxon>
        <taxon>Dothideomycetidae</taxon>
        <taxon>Cladosporiales</taxon>
        <taxon>Cladosporiaceae</taxon>
        <taxon>Cryoendolithus</taxon>
    </lineage>
</organism>
<feature type="region of interest" description="Disordered" evidence="7">
    <location>
        <begin position="277"/>
        <end position="321"/>
    </location>
</feature>
<comment type="subcellular location">
    <subcellularLocation>
        <location evidence="1">Nucleus</location>
        <location evidence="1">Nucleolus</location>
    </subcellularLocation>
</comment>
<evidence type="ECO:0000256" key="6">
    <source>
        <dbReference type="ARBA" id="ARBA00032634"/>
    </source>
</evidence>
<protein>
    <recommendedName>
        <fullName evidence="6">18S rRNA factor 2</fullName>
    </recommendedName>
</protein>
<dbReference type="CDD" id="cd12263">
    <property type="entry name" value="RRM_ABT1_like"/>
    <property type="match status" value="1"/>
</dbReference>
<sequence length="332" mass="36799">MAIPKRNNFLDVEESDGGESDGYQSEEEEGRATIGGRATKRRKVDTSDEDNDEVPEKSALFKEAIAGPQDARFDASAFLDEDGVPDPATIDDDDDDQDAEPAALSGPPKRPIPKSVARAEKAARRSGVLYISRIPPFMKPHTLKHFLSPHAPSGLGKIFLTPESHASYLARKKSGGNKKHSFTDGWVEFVSKRDAKLAAEVLNGNCIGGKKGGYYHDDLWNVKYLRGFKWGHLTEQIAAENAEREARLRDEVRKTRKENRGFLEDVERGKMEEGMEIKRRAKGGVEEEGAGEGKRTKQRPAKVFKQMKVQGSGTRSTGAVEPEVRKTLSMIF</sequence>
<proteinExistence type="inferred from homology"/>
<dbReference type="InterPro" id="IPR039119">
    <property type="entry name" value="ABT1/Esf2"/>
</dbReference>
<comment type="caution">
    <text evidence="8">The sequence shown here is derived from an EMBL/GenBank/DDBJ whole genome shotgun (WGS) entry which is preliminary data.</text>
</comment>
<dbReference type="InterPro" id="IPR012677">
    <property type="entry name" value="Nucleotide-bd_a/b_plait_sf"/>
</dbReference>
<dbReference type="Gene3D" id="3.30.70.330">
    <property type="match status" value="1"/>
</dbReference>
<gene>
    <name evidence="8" type="ORF">B0A48_13992</name>
</gene>
<feature type="compositionally biased region" description="Acidic residues" evidence="7">
    <location>
        <begin position="11"/>
        <end position="29"/>
    </location>
</feature>